<comment type="caution">
    <text evidence="2">The sequence shown here is derived from an EMBL/GenBank/DDBJ whole genome shotgun (WGS) entry which is preliminary data.</text>
</comment>
<name>A0A1E5SIH2_9FLAO</name>
<evidence type="ECO:0000313" key="2">
    <source>
        <dbReference type="EMBL" id="OEJ98914.1"/>
    </source>
</evidence>
<dbReference type="PROSITE" id="PS50042">
    <property type="entry name" value="CNMP_BINDING_3"/>
    <property type="match status" value="1"/>
</dbReference>
<dbReference type="OrthoDB" id="663011at2"/>
<protein>
    <recommendedName>
        <fullName evidence="1">Cyclic nucleotide-binding domain-containing protein</fullName>
    </recommendedName>
</protein>
<keyword evidence="3" id="KW-1185">Reference proteome</keyword>
<dbReference type="InterPro" id="IPR018490">
    <property type="entry name" value="cNMP-bd_dom_sf"/>
</dbReference>
<dbReference type="SUPFAM" id="SSF51206">
    <property type="entry name" value="cAMP-binding domain-like"/>
    <property type="match status" value="1"/>
</dbReference>
<dbReference type="EMBL" id="MDJD01000054">
    <property type="protein sequence ID" value="OEJ98914.1"/>
    <property type="molecule type" value="Genomic_DNA"/>
</dbReference>
<organism evidence="2 3">
    <name type="scientific">Flavivirga aquatica</name>
    <dbReference type="NCBI Taxonomy" id="1849968"/>
    <lineage>
        <taxon>Bacteria</taxon>
        <taxon>Pseudomonadati</taxon>
        <taxon>Bacteroidota</taxon>
        <taxon>Flavobacteriia</taxon>
        <taxon>Flavobacteriales</taxon>
        <taxon>Flavobacteriaceae</taxon>
        <taxon>Flavivirga</taxon>
    </lineage>
</organism>
<feature type="domain" description="Cyclic nucleotide-binding" evidence="1">
    <location>
        <begin position="10"/>
        <end position="112"/>
    </location>
</feature>
<dbReference type="AlphaFoldDB" id="A0A1E5SIH2"/>
<dbReference type="RefSeq" id="WP_069831597.1">
    <property type="nucleotide sequence ID" value="NZ_MDJD01000054.1"/>
</dbReference>
<gene>
    <name evidence="2" type="ORF">A8C32_06915</name>
</gene>
<reference evidence="2 3" key="1">
    <citation type="submission" date="2016-05" db="EMBL/GenBank/DDBJ databases">
        <title>Draft Genome Sequence of Algibacter sp. Strain SK-16 Isolated from the Surface Water of Aburatsubo Inlet.</title>
        <authorList>
            <person name="Wong S.-K."/>
            <person name="Yoshizawa S."/>
            <person name="Nakajima Y."/>
            <person name="Ogura Y."/>
            <person name="Tetsuya H."/>
            <person name="Hamasaki K."/>
        </authorList>
    </citation>
    <scope>NUCLEOTIDE SEQUENCE [LARGE SCALE GENOMIC DNA]</scope>
    <source>
        <strain evidence="2 3">SK-16</strain>
    </source>
</reference>
<sequence>MNELYIILKELIGLTEIEWQNFKTKLQQKEFKTKSLIIKEGGIAYNLYFIKSGLLRTYHLQNGKEVNTYFACNNQIISAFSSFITQTPSFENLEVIEDSIVYSLSYQALTELYKASSKFEKLGRVLAEKNYLCILDRTITMQTKTAKEKYLDFIKNYNEKIVLRVPQYQIASFLGIAPESLSRIRKEISIS</sequence>
<dbReference type="Pfam" id="PF00027">
    <property type="entry name" value="cNMP_binding"/>
    <property type="match status" value="1"/>
</dbReference>
<evidence type="ECO:0000259" key="1">
    <source>
        <dbReference type="PROSITE" id="PS50042"/>
    </source>
</evidence>
<dbReference type="Gene3D" id="2.60.120.10">
    <property type="entry name" value="Jelly Rolls"/>
    <property type="match status" value="1"/>
</dbReference>
<proteinExistence type="predicted"/>
<evidence type="ECO:0000313" key="3">
    <source>
        <dbReference type="Proteomes" id="UP000095713"/>
    </source>
</evidence>
<dbReference type="InterPro" id="IPR000595">
    <property type="entry name" value="cNMP-bd_dom"/>
</dbReference>
<dbReference type="Proteomes" id="UP000095713">
    <property type="component" value="Unassembled WGS sequence"/>
</dbReference>
<accession>A0A1E5SIH2</accession>
<dbReference type="STRING" id="1849968.A8C32_06915"/>
<dbReference type="CDD" id="cd00038">
    <property type="entry name" value="CAP_ED"/>
    <property type="match status" value="1"/>
</dbReference>
<dbReference type="InterPro" id="IPR014710">
    <property type="entry name" value="RmlC-like_jellyroll"/>
</dbReference>